<evidence type="ECO:0000313" key="3">
    <source>
        <dbReference type="Proteomes" id="UP000713880"/>
    </source>
</evidence>
<gene>
    <name evidence="2" type="ORF">H6A13_05690</name>
</gene>
<proteinExistence type="predicted"/>
<reference evidence="2" key="2">
    <citation type="journal article" date="2021" name="Sci. Rep.">
        <title>The distribution of antibiotic resistance genes in chicken gut microbiota commensals.</title>
        <authorList>
            <person name="Juricova H."/>
            <person name="Matiasovicova J."/>
            <person name="Kubasova T."/>
            <person name="Cejkova D."/>
            <person name="Rychlik I."/>
        </authorList>
    </citation>
    <scope>NUCLEOTIDE SEQUENCE</scope>
    <source>
        <strain evidence="2">An420c</strain>
    </source>
</reference>
<keyword evidence="3" id="KW-1185">Reference proteome</keyword>
<dbReference type="EMBL" id="JACJLV010000013">
    <property type="protein sequence ID" value="MBM6826596.1"/>
    <property type="molecule type" value="Genomic_DNA"/>
</dbReference>
<protein>
    <submittedName>
        <fullName evidence="2">Stage III sporulation protein AG</fullName>
    </submittedName>
</protein>
<name>A0A938X2A8_9CLOT</name>
<evidence type="ECO:0000313" key="2">
    <source>
        <dbReference type="EMBL" id="MBM6826596.1"/>
    </source>
</evidence>
<sequence length="194" mass="20644">MLAGCSIRKLKKDQLLILFLTGVLLVVIALPSGGGKTGAHSDDPDSAGRNAPADSSGEDQMDYVRYLEQKLEEVISQMEGAGDVTVMVTLQSSSEKVVEKDASSGQENVTEADSQGGTRSTVSKNLEETTVYASGEDTQGSPYVSKELSPRIEGVLVVAEGGGRAEIKQDITEAVEALFGIESHKIRIMKKQEP</sequence>
<feature type="region of interest" description="Disordered" evidence="1">
    <location>
        <begin position="34"/>
        <end position="59"/>
    </location>
</feature>
<evidence type="ECO:0000256" key="1">
    <source>
        <dbReference type="SAM" id="MobiDB-lite"/>
    </source>
</evidence>
<feature type="compositionally biased region" description="Polar residues" evidence="1">
    <location>
        <begin position="103"/>
        <end position="120"/>
    </location>
</feature>
<dbReference type="Proteomes" id="UP000713880">
    <property type="component" value="Unassembled WGS sequence"/>
</dbReference>
<accession>A0A938X2A8</accession>
<reference evidence="2" key="1">
    <citation type="submission" date="2020-08" db="EMBL/GenBank/DDBJ databases">
        <authorList>
            <person name="Cejkova D."/>
            <person name="Kubasova T."/>
            <person name="Jahodarova E."/>
            <person name="Rychlik I."/>
        </authorList>
    </citation>
    <scope>NUCLEOTIDE SEQUENCE</scope>
    <source>
        <strain evidence="2">An420c</strain>
    </source>
</reference>
<comment type="caution">
    <text evidence="2">The sequence shown here is derived from an EMBL/GenBank/DDBJ whole genome shotgun (WGS) entry which is preliminary data.</text>
</comment>
<dbReference type="AlphaFoldDB" id="A0A938X2A8"/>
<organism evidence="2 3">
    <name type="scientific">Mordavella massiliensis</name>
    <dbReference type="NCBI Taxonomy" id="1871024"/>
    <lineage>
        <taxon>Bacteria</taxon>
        <taxon>Bacillati</taxon>
        <taxon>Bacillota</taxon>
        <taxon>Clostridia</taxon>
        <taxon>Eubacteriales</taxon>
        <taxon>Clostridiaceae</taxon>
        <taxon>Mordavella</taxon>
    </lineage>
</organism>
<feature type="region of interest" description="Disordered" evidence="1">
    <location>
        <begin position="99"/>
        <end position="120"/>
    </location>
</feature>